<evidence type="ECO:0000259" key="6">
    <source>
        <dbReference type="Pfam" id="PF01138"/>
    </source>
</evidence>
<organism evidence="7 8">
    <name type="scientific">Pisolithus tinctorius Marx 270</name>
    <dbReference type="NCBI Taxonomy" id="870435"/>
    <lineage>
        <taxon>Eukaryota</taxon>
        <taxon>Fungi</taxon>
        <taxon>Dikarya</taxon>
        <taxon>Basidiomycota</taxon>
        <taxon>Agaricomycotina</taxon>
        <taxon>Agaricomycetes</taxon>
        <taxon>Agaricomycetidae</taxon>
        <taxon>Boletales</taxon>
        <taxon>Sclerodermatineae</taxon>
        <taxon>Pisolithaceae</taxon>
        <taxon>Pisolithus</taxon>
    </lineage>
</organism>
<evidence type="ECO:0000256" key="1">
    <source>
        <dbReference type="ARBA" id="ARBA00004123"/>
    </source>
</evidence>
<dbReference type="GO" id="GO:0071051">
    <property type="term" value="P:poly(A)-dependent snoRNA 3'-end processing"/>
    <property type="evidence" value="ECO:0007669"/>
    <property type="project" value="TreeGrafter"/>
</dbReference>
<dbReference type="STRING" id="870435.A0A0C3JEH4"/>
<dbReference type="InParanoid" id="A0A0C3JEH4"/>
<dbReference type="Pfam" id="PF01138">
    <property type="entry name" value="RNase_PH"/>
    <property type="match status" value="1"/>
</dbReference>
<dbReference type="PANTHER" id="PTHR11953">
    <property type="entry name" value="EXOSOME COMPLEX COMPONENT"/>
    <property type="match status" value="1"/>
</dbReference>
<dbReference type="Gene3D" id="3.30.230.70">
    <property type="entry name" value="GHMP Kinase, N-terminal domain"/>
    <property type="match status" value="1"/>
</dbReference>
<keyword evidence="8" id="KW-1185">Reference proteome</keyword>
<evidence type="ECO:0000313" key="7">
    <source>
        <dbReference type="EMBL" id="KIN96021.1"/>
    </source>
</evidence>
<evidence type="ECO:0000313" key="8">
    <source>
        <dbReference type="Proteomes" id="UP000054217"/>
    </source>
</evidence>
<sequence>MAHGSLRPIKISFDSLAGVDGSARFSFGDTCTALASVSGPIAARPASEHPARATVEVHVRPLSSVPGTAEKLLGSAFKGIIESACLLGQHPRTLIQVVVQALSQPSSALVAAKINACSLALVNAGSIPMRGVVCAVVVGLRTDGNKTEFILDPEDETRLDGTFCFALLFGIISGSFQGKIPPSEVVWMNSRTYKGTSISLDTHKFKLATELARTGATEVWLRMRESLGGFPSTADGEEEMEV</sequence>
<gene>
    <name evidence="7" type="ORF">M404DRAFT_292637</name>
</gene>
<evidence type="ECO:0000256" key="2">
    <source>
        <dbReference type="ARBA" id="ARBA00006678"/>
    </source>
</evidence>
<dbReference type="Proteomes" id="UP000054217">
    <property type="component" value="Unassembled WGS sequence"/>
</dbReference>
<comment type="subcellular location">
    <subcellularLocation>
        <location evidence="1">Nucleus</location>
    </subcellularLocation>
</comment>
<dbReference type="SUPFAM" id="SSF54211">
    <property type="entry name" value="Ribosomal protein S5 domain 2-like"/>
    <property type="match status" value="1"/>
</dbReference>
<evidence type="ECO:0000256" key="3">
    <source>
        <dbReference type="ARBA" id="ARBA00022552"/>
    </source>
</evidence>
<reference evidence="8" key="2">
    <citation type="submission" date="2015-01" db="EMBL/GenBank/DDBJ databases">
        <title>Evolutionary Origins and Diversification of the Mycorrhizal Mutualists.</title>
        <authorList>
            <consortium name="DOE Joint Genome Institute"/>
            <consortium name="Mycorrhizal Genomics Consortium"/>
            <person name="Kohler A."/>
            <person name="Kuo A."/>
            <person name="Nagy L.G."/>
            <person name="Floudas D."/>
            <person name="Copeland A."/>
            <person name="Barry K.W."/>
            <person name="Cichocki N."/>
            <person name="Veneault-Fourrey C."/>
            <person name="LaButti K."/>
            <person name="Lindquist E.A."/>
            <person name="Lipzen A."/>
            <person name="Lundell T."/>
            <person name="Morin E."/>
            <person name="Murat C."/>
            <person name="Riley R."/>
            <person name="Ohm R."/>
            <person name="Sun H."/>
            <person name="Tunlid A."/>
            <person name="Henrissat B."/>
            <person name="Grigoriev I.V."/>
            <person name="Hibbett D.S."/>
            <person name="Martin F."/>
        </authorList>
    </citation>
    <scope>NUCLEOTIDE SEQUENCE [LARGE SCALE GENOMIC DNA]</scope>
    <source>
        <strain evidence="8">Marx 270</strain>
    </source>
</reference>
<dbReference type="GO" id="GO:0071028">
    <property type="term" value="P:nuclear mRNA surveillance"/>
    <property type="evidence" value="ECO:0007669"/>
    <property type="project" value="TreeGrafter"/>
</dbReference>
<feature type="domain" description="Exoribonuclease phosphorolytic" evidence="6">
    <location>
        <begin position="6"/>
        <end position="125"/>
    </location>
</feature>
<dbReference type="OrthoDB" id="27298at2759"/>
<dbReference type="FunCoup" id="A0A0C3JEH4">
    <property type="interactions" value="208"/>
</dbReference>
<dbReference type="InterPro" id="IPR020568">
    <property type="entry name" value="Ribosomal_Su5_D2-typ_SF"/>
</dbReference>
<dbReference type="GO" id="GO:0005730">
    <property type="term" value="C:nucleolus"/>
    <property type="evidence" value="ECO:0007669"/>
    <property type="project" value="TreeGrafter"/>
</dbReference>
<dbReference type="HOGENOM" id="CLU_063514_2_0_1"/>
<dbReference type="GO" id="GO:0034475">
    <property type="term" value="P:U4 snRNA 3'-end processing"/>
    <property type="evidence" value="ECO:0007669"/>
    <property type="project" value="TreeGrafter"/>
</dbReference>
<dbReference type="InterPro" id="IPR027408">
    <property type="entry name" value="PNPase/RNase_PH_dom_sf"/>
</dbReference>
<dbReference type="EMBL" id="KN832055">
    <property type="protein sequence ID" value="KIN96021.1"/>
    <property type="molecule type" value="Genomic_DNA"/>
</dbReference>
<evidence type="ECO:0000256" key="5">
    <source>
        <dbReference type="ARBA" id="ARBA00023242"/>
    </source>
</evidence>
<comment type="similarity">
    <text evidence="2">Belongs to the RNase PH family.</text>
</comment>
<dbReference type="GO" id="GO:0000177">
    <property type="term" value="C:cytoplasmic exosome (RNase complex)"/>
    <property type="evidence" value="ECO:0007669"/>
    <property type="project" value="TreeGrafter"/>
</dbReference>
<name>A0A0C3JEH4_PISTI</name>
<dbReference type="GO" id="GO:0006364">
    <property type="term" value="P:rRNA processing"/>
    <property type="evidence" value="ECO:0007669"/>
    <property type="project" value="UniProtKB-KW"/>
</dbReference>
<dbReference type="GO" id="GO:0003723">
    <property type="term" value="F:RNA binding"/>
    <property type="evidence" value="ECO:0007669"/>
    <property type="project" value="TreeGrafter"/>
</dbReference>
<dbReference type="CDD" id="cd11372">
    <property type="entry name" value="RNase_PH_RRP46"/>
    <property type="match status" value="1"/>
</dbReference>
<dbReference type="InterPro" id="IPR050080">
    <property type="entry name" value="RNase_PH"/>
</dbReference>
<dbReference type="PANTHER" id="PTHR11953:SF1">
    <property type="entry name" value="EXOSOME COMPLEX COMPONENT RRP46"/>
    <property type="match status" value="1"/>
</dbReference>
<dbReference type="InterPro" id="IPR001247">
    <property type="entry name" value="ExoRNase_PH_dom1"/>
</dbReference>
<keyword evidence="3" id="KW-0698">rRNA processing</keyword>
<protein>
    <recommendedName>
        <fullName evidence="6">Exoribonuclease phosphorolytic domain-containing protein</fullName>
    </recommendedName>
</protein>
<reference evidence="7 8" key="1">
    <citation type="submission" date="2014-04" db="EMBL/GenBank/DDBJ databases">
        <authorList>
            <consortium name="DOE Joint Genome Institute"/>
            <person name="Kuo A."/>
            <person name="Kohler A."/>
            <person name="Costa M.D."/>
            <person name="Nagy L.G."/>
            <person name="Floudas D."/>
            <person name="Copeland A."/>
            <person name="Barry K.W."/>
            <person name="Cichocki N."/>
            <person name="Veneault-Fourrey C."/>
            <person name="LaButti K."/>
            <person name="Lindquist E.A."/>
            <person name="Lipzen A."/>
            <person name="Lundell T."/>
            <person name="Morin E."/>
            <person name="Murat C."/>
            <person name="Sun H."/>
            <person name="Tunlid A."/>
            <person name="Henrissat B."/>
            <person name="Grigoriev I.V."/>
            <person name="Hibbett D.S."/>
            <person name="Martin F."/>
            <person name="Nordberg H.P."/>
            <person name="Cantor M.N."/>
            <person name="Hua S.X."/>
        </authorList>
    </citation>
    <scope>NUCLEOTIDE SEQUENCE [LARGE SCALE GENOMIC DNA]</scope>
    <source>
        <strain evidence="7 8">Marx 270</strain>
    </source>
</reference>
<dbReference type="GO" id="GO:0016075">
    <property type="term" value="P:rRNA catabolic process"/>
    <property type="evidence" value="ECO:0007669"/>
    <property type="project" value="TreeGrafter"/>
</dbReference>
<dbReference type="AlphaFoldDB" id="A0A0C3JEH4"/>
<keyword evidence="5" id="KW-0539">Nucleus</keyword>
<proteinExistence type="inferred from homology"/>
<accession>A0A0C3JEH4</accession>
<evidence type="ECO:0000256" key="4">
    <source>
        <dbReference type="ARBA" id="ARBA00022835"/>
    </source>
</evidence>
<dbReference type="GO" id="GO:0000176">
    <property type="term" value="C:nuclear exosome (RNase complex)"/>
    <property type="evidence" value="ECO:0007669"/>
    <property type="project" value="UniProtKB-ARBA"/>
</dbReference>
<keyword evidence="4" id="KW-0271">Exosome</keyword>